<dbReference type="InterPro" id="IPR005025">
    <property type="entry name" value="FMN_Rdtase-like_dom"/>
</dbReference>
<reference evidence="4" key="1">
    <citation type="submission" date="2020-10" db="EMBL/GenBank/DDBJ databases">
        <authorList>
            <person name="Gilroy R."/>
        </authorList>
    </citation>
    <scope>NUCLEOTIDE SEQUENCE</scope>
    <source>
        <strain evidence="4">35461</strain>
    </source>
</reference>
<evidence type="ECO:0000259" key="3">
    <source>
        <dbReference type="Pfam" id="PF03358"/>
    </source>
</evidence>
<organism evidence="4 5">
    <name type="scientific">Candidatus Spyradenecus faecavium</name>
    <dbReference type="NCBI Taxonomy" id="2840947"/>
    <lineage>
        <taxon>Bacteria</taxon>
        <taxon>Pseudomonadati</taxon>
        <taxon>Lentisphaerota</taxon>
        <taxon>Lentisphaeria</taxon>
        <taxon>Lentisphaerales</taxon>
        <taxon>Lentisphaeraceae</taxon>
        <taxon>Lentisphaeraceae incertae sedis</taxon>
        <taxon>Candidatus Spyradenecus</taxon>
    </lineage>
</organism>
<keyword evidence="2" id="KW-0288">FMN</keyword>
<dbReference type="GO" id="GO:0016491">
    <property type="term" value="F:oxidoreductase activity"/>
    <property type="evidence" value="ECO:0007669"/>
    <property type="project" value="InterPro"/>
</dbReference>
<dbReference type="PANTHER" id="PTHR43278">
    <property type="entry name" value="NAD(P)H-DEPENDENT FMN-CONTAINING OXIDOREDUCTASE YWQN-RELATED"/>
    <property type="match status" value="1"/>
</dbReference>
<dbReference type="Pfam" id="PF03358">
    <property type="entry name" value="FMN_red"/>
    <property type="match status" value="1"/>
</dbReference>
<dbReference type="Gene3D" id="3.40.50.360">
    <property type="match status" value="1"/>
</dbReference>
<evidence type="ECO:0000313" key="4">
    <source>
        <dbReference type="EMBL" id="HIV09479.1"/>
    </source>
</evidence>
<comment type="caution">
    <text evidence="4">The sequence shown here is derived from an EMBL/GenBank/DDBJ whole genome shotgun (WGS) entry which is preliminary data.</text>
</comment>
<dbReference type="InterPro" id="IPR051796">
    <property type="entry name" value="ISF_SsuE-like"/>
</dbReference>
<dbReference type="Proteomes" id="UP000886845">
    <property type="component" value="Unassembled WGS sequence"/>
</dbReference>
<dbReference type="SUPFAM" id="SSF52218">
    <property type="entry name" value="Flavoproteins"/>
    <property type="match status" value="1"/>
</dbReference>
<evidence type="ECO:0000313" key="5">
    <source>
        <dbReference type="Proteomes" id="UP000886845"/>
    </source>
</evidence>
<dbReference type="AlphaFoldDB" id="A0A9D1T398"/>
<reference evidence="4" key="2">
    <citation type="journal article" date="2021" name="PeerJ">
        <title>Extensive microbial diversity within the chicken gut microbiome revealed by metagenomics and culture.</title>
        <authorList>
            <person name="Gilroy R."/>
            <person name="Ravi A."/>
            <person name="Getino M."/>
            <person name="Pursley I."/>
            <person name="Horton D.L."/>
            <person name="Alikhan N.F."/>
            <person name="Baker D."/>
            <person name="Gharbi K."/>
            <person name="Hall N."/>
            <person name="Watson M."/>
            <person name="Adriaenssens E.M."/>
            <person name="Foster-Nyarko E."/>
            <person name="Jarju S."/>
            <person name="Secka A."/>
            <person name="Antonio M."/>
            <person name="Oren A."/>
            <person name="Chaudhuri R.R."/>
            <person name="La Ragione R."/>
            <person name="Hildebrand F."/>
            <person name="Pallen M.J."/>
        </authorList>
    </citation>
    <scope>NUCLEOTIDE SEQUENCE</scope>
    <source>
        <strain evidence="4">35461</strain>
    </source>
</reference>
<dbReference type="EMBL" id="DVOR01000163">
    <property type="protein sequence ID" value="HIV09479.1"/>
    <property type="molecule type" value="Genomic_DNA"/>
</dbReference>
<sequence length="213" mass="22845">MSTVLLLNGSPHPNGCVFTALSEIARTLEAEGVGSEIFQIGTKPVRGCIACGGCRRIGSPAGKGGCVFKDDVCAAFQEAMRRCDALIVGSPVYYAGPAGTLCALLDRAFYSATEAFAGKPAACVVNCRRGGASAAFDRLNKYFSIVRMPIVSSQYWNSTHGLTPDEVRRDKEGLQTMRTLAREMAHLLKCREKAGLPPPPVEPWERTNFIGNA</sequence>
<protein>
    <submittedName>
        <fullName evidence="4">Flavodoxin family protein</fullName>
    </submittedName>
</protein>
<evidence type="ECO:0000256" key="2">
    <source>
        <dbReference type="ARBA" id="ARBA00022643"/>
    </source>
</evidence>
<keyword evidence="1" id="KW-0285">Flavoprotein</keyword>
<proteinExistence type="predicted"/>
<accession>A0A9D1T398</accession>
<dbReference type="InterPro" id="IPR029039">
    <property type="entry name" value="Flavoprotein-like_sf"/>
</dbReference>
<name>A0A9D1T398_9BACT</name>
<evidence type="ECO:0000256" key="1">
    <source>
        <dbReference type="ARBA" id="ARBA00022630"/>
    </source>
</evidence>
<dbReference type="PANTHER" id="PTHR43278:SF4">
    <property type="entry name" value="NAD(P)H-DEPENDENT FMN-CONTAINING OXIDOREDUCTASE YWQN-RELATED"/>
    <property type="match status" value="1"/>
</dbReference>
<gene>
    <name evidence="4" type="ORF">IAC79_05135</name>
</gene>
<feature type="domain" description="NADPH-dependent FMN reductase-like" evidence="3">
    <location>
        <begin position="3"/>
        <end position="160"/>
    </location>
</feature>